<accession>A0ABD7X712</accession>
<proteinExistence type="predicted"/>
<organism evidence="1 2">
    <name type="scientific">Pediococcus pentosaceus</name>
    <dbReference type="NCBI Taxonomy" id="1255"/>
    <lineage>
        <taxon>Bacteria</taxon>
        <taxon>Bacillati</taxon>
        <taxon>Bacillota</taxon>
        <taxon>Bacilli</taxon>
        <taxon>Lactobacillales</taxon>
        <taxon>Lactobacillaceae</taxon>
        <taxon>Pediococcus</taxon>
    </lineage>
</organism>
<name>A0ABD7X712_PEDPE</name>
<dbReference type="RefSeq" id="WP_115154785.1">
    <property type="nucleotide sequence ID" value="NZ_CAKMAM010000001.1"/>
</dbReference>
<sequence length="60" mass="7012">MALTRIYTKKQMEMLRTAVNLDWRFLINHDLIVAGISIALLKMLRNQRRNELVTQNATAI</sequence>
<reference evidence="1 2" key="1">
    <citation type="submission" date="2023-02" db="EMBL/GenBank/DDBJ databases">
        <title>Comparative genomics and fermentation flavor characterization of five lactic acid bacteria reveal flavor biosynthesis metabolic pathways in fermented muskmelon puree.</title>
        <authorList>
            <person name="Yuan L."/>
            <person name="Li M."/>
            <person name="Xu X."/>
            <person name="Lao F."/>
            <person name="Wu J."/>
        </authorList>
    </citation>
    <scope>NUCLEOTIDE SEQUENCE [LARGE SCALE GENOMIC DNA]</scope>
    <source>
        <strain evidence="1 2">Ca-4</strain>
    </source>
</reference>
<evidence type="ECO:0000313" key="1">
    <source>
        <dbReference type="EMBL" id="WEA57396.1"/>
    </source>
</evidence>
<dbReference type="EMBL" id="CP118739">
    <property type="protein sequence ID" value="WEA57396.1"/>
    <property type="molecule type" value="Genomic_DNA"/>
</dbReference>
<evidence type="ECO:0000313" key="2">
    <source>
        <dbReference type="Proteomes" id="UP001214131"/>
    </source>
</evidence>
<gene>
    <name evidence="1" type="ORF">PWB86_00485</name>
</gene>
<dbReference type="Proteomes" id="UP001214131">
    <property type="component" value="Chromosome"/>
</dbReference>
<dbReference type="AlphaFoldDB" id="A0ABD7X712"/>
<protein>
    <submittedName>
        <fullName evidence="1">Uncharacterized protein</fullName>
    </submittedName>
</protein>